<proteinExistence type="predicted"/>
<dbReference type="EMBL" id="QKYT01000163">
    <property type="protein sequence ID" value="RIA91064.1"/>
    <property type="molecule type" value="Genomic_DNA"/>
</dbReference>
<dbReference type="Gene3D" id="1.10.10.1010">
    <property type="entry name" value="Intein homing endonuclease, domain IV"/>
    <property type="match status" value="1"/>
</dbReference>
<keyword evidence="2" id="KW-1185">Reference proteome</keyword>
<dbReference type="STRING" id="658196.A0A397T7R3"/>
<protein>
    <submittedName>
        <fullName evidence="1">Uncharacterized protein</fullName>
    </submittedName>
</protein>
<dbReference type="Proteomes" id="UP000265703">
    <property type="component" value="Unassembled WGS sequence"/>
</dbReference>
<reference evidence="1 2" key="1">
    <citation type="submission" date="2018-06" db="EMBL/GenBank/DDBJ databases">
        <title>Comparative genomics reveals the genomic features of Rhizophagus irregularis, R. cerebriforme, R. diaphanum and Gigaspora rosea, and their symbiotic lifestyle signature.</title>
        <authorList>
            <person name="Morin E."/>
            <person name="San Clemente H."/>
            <person name="Chen E.C.H."/>
            <person name="De La Providencia I."/>
            <person name="Hainaut M."/>
            <person name="Kuo A."/>
            <person name="Kohler A."/>
            <person name="Murat C."/>
            <person name="Tang N."/>
            <person name="Roy S."/>
            <person name="Loubradou J."/>
            <person name="Henrissat B."/>
            <person name="Grigoriev I.V."/>
            <person name="Corradi N."/>
            <person name="Roux C."/>
            <person name="Martin F.M."/>
        </authorList>
    </citation>
    <scope>NUCLEOTIDE SEQUENCE [LARGE SCALE GENOMIC DNA]</scope>
    <source>
        <strain evidence="1 2">DAOM 227022</strain>
    </source>
</reference>
<sequence length="207" mass="24608">MATTIRKELVIAVHNKIVASTDFNVYNVATKRYEFQKKTILNDESLTLIERKEAVKLLTVYYDYQKILYNEGTKRFCEQCQQDCFATLYCECCTRIYLKNHFSNWSSGNDYIDDLIQKCQLESLRPDKIIEWIPYNNLQNIKYITKGGCSEIYSANWIDGPYIEWNCDEQQLKRLGTQKVILKTLKNVDNANKNWFDKVRFFFKNYS</sequence>
<dbReference type="OrthoDB" id="2352431at2759"/>
<organism evidence="1 2">
    <name type="scientific">Glomus cerebriforme</name>
    <dbReference type="NCBI Taxonomy" id="658196"/>
    <lineage>
        <taxon>Eukaryota</taxon>
        <taxon>Fungi</taxon>
        <taxon>Fungi incertae sedis</taxon>
        <taxon>Mucoromycota</taxon>
        <taxon>Glomeromycotina</taxon>
        <taxon>Glomeromycetes</taxon>
        <taxon>Glomerales</taxon>
        <taxon>Glomeraceae</taxon>
        <taxon>Glomus</taxon>
    </lineage>
</organism>
<comment type="caution">
    <text evidence="1">The sequence shown here is derived from an EMBL/GenBank/DDBJ whole genome shotgun (WGS) entry which is preliminary data.</text>
</comment>
<evidence type="ECO:0000313" key="2">
    <source>
        <dbReference type="Proteomes" id="UP000265703"/>
    </source>
</evidence>
<accession>A0A397T7R3</accession>
<gene>
    <name evidence="1" type="ORF">C1645_133484</name>
</gene>
<evidence type="ECO:0000313" key="1">
    <source>
        <dbReference type="EMBL" id="RIA91064.1"/>
    </source>
</evidence>
<name>A0A397T7R3_9GLOM</name>
<dbReference type="AlphaFoldDB" id="A0A397T7R3"/>